<dbReference type="AlphaFoldDB" id="A0AAV2EIE1"/>
<dbReference type="Pfam" id="PF13456">
    <property type="entry name" value="RVT_3"/>
    <property type="match status" value="1"/>
</dbReference>
<feature type="domain" description="RNase H type-1" evidence="1">
    <location>
        <begin position="9"/>
        <end position="104"/>
    </location>
</feature>
<dbReference type="PANTHER" id="PTHR47074">
    <property type="entry name" value="BNAC02G40300D PROTEIN"/>
    <property type="match status" value="1"/>
</dbReference>
<evidence type="ECO:0000313" key="2">
    <source>
        <dbReference type="EMBL" id="CAL1385295.1"/>
    </source>
</evidence>
<dbReference type="InterPro" id="IPR052929">
    <property type="entry name" value="RNase_H-like_EbsB-rel"/>
</dbReference>
<dbReference type="EMBL" id="OZ034817">
    <property type="protein sequence ID" value="CAL1385295.1"/>
    <property type="molecule type" value="Genomic_DNA"/>
</dbReference>
<dbReference type="Proteomes" id="UP001497516">
    <property type="component" value="Chromosome 4"/>
</dbReference>
<proteinExistence type="predicted"/>
<protein>
    <recommendedName>
        <fullName evidence="1">RNase H type-1 domain-containing protein</fullName>
    </recommendedName>
</protein>
<gene>
    <name evidence="2" type="ORF">LTRI10_LOCUS26445</name>
</gene>
<dbReference type="InterPro" id="IPR012337">
    <property type="entry name" value="RNaseH-like_sf"/>
</dbReference>
<evidence type="ECO:0000259" key="1">
    <source>
        <dbReference type="Pfam" id="PF13456"/>
    </source>
</evidence>
<organism evidence="2 3">
    <name type="scientific">Linum trigynum</name>
    <dbReference type="NCBI Taxonomy" id="586398"/>
    <lineage>
        <taxon>Eukaryota</taxon>
        <taxon>Viridiplantae</taxon>
        <taxon>Streptophyta</taxon>
        <taxon>Embryophyta</taxon>
        <taxon>Tracheophyta</taxon>
        <taxon>Spermatophyta</taxon>
        <taxon>Magnoliopsida</taxon>
        <taxon>eudicotyledons</taxon>
        <taxon>Gunneridae</taxon>
        <taxon>Pentapetalae</taxon>
        <taxon>rosids</taxon>
        <taxon>fabids</taxon>
        <taxon>Malpighiales</taxon>
        <taxon>Linaceae</taxon>
        <taxon>Linum</taxon>
    </lineage>
</organism>
<sequence>MTPSREILVAVGFQFPGIEDPMVVEMMALREAVVWCLNRGITKVCFEGDAKVIIDKINQADTRDNRVGAILAEVVHQFASQPRFSVRFVRRRSNRVAHLVARKALSLYQAMSRSVDFSAWLLSRM</sequence>
<name>A0AAV2EIE1_9ROSI</name>
<reference evidence="2 3" key="1">
    <citation type="submission" date="2024-04" db="EMBL/GenBank/DDBJ databases">
        <authorList>
            <person name="Fracassetti M."/>
        </authorList>
    </citation>
    <scope>NUCLEOTIDE SEQUENCE [LARGE SCALE GENOMIC DNA]</scope>
</reference>
<dbReference type="GO" id="GO:0004523">
    <property type="term" value="F:RNA-DNA hybrid ribonuclease activity"/>
    <property type="evidence" value="ECO:0007669"/>
    <property type="project" value="InterPro"/>
</dbReference>
<keyword evidence="3" id="KW-1185">Reference proteome</keyword>
<accession>A0AAV2EIE1</accession>
<evidence type="ECO:0000313" key="3">
    <source>
        <dbReference type="Proteomes" id="UP001497516"/>
    </source>
</evidence>
<dbReference type="PANTHER" id="PTHR47074:SF48">
    <property type="entry name" value="POLYNUCLEOTIDYL TRANSFERASE, RIBONUCLEASE H-LIKE SUPERFAMILY PROTEIN"/>
    <property type="match status" value="1"/>
</dbReference>
<dbReference type="InterPro" id="IPR002156">
    <property type="entry name" value="RNaseH_domain"/>
</dbReference>
<dbReference type="GO" id="GO:0003676">
    <property type="term" value="F:nucleic acid binding"/>
    <property type="evidence" value="ECO:0007669"/>
    <property type="project" value="InterPro"/>
</dbReference>
<dbReference type="InterPro" id="IPR036397">
    <property type="entry name" value="RNaseH_sf"/>
</dbReference>
<dbReference type="Gene3D" id="3.30.420.10">
    <property type="entry name" value="Ribonuclease H-like superfamily/Ribonuclease H"/>
    <property type="match status" value="1"/>
</dbReference>
<dbReference type="SUPFAM" id="SSF53098">
    <property type="entry name" value="Ribonuclease H-like"/>
    <property type="match status" value="1"/>
</dbReference>